<reference evidence="2" key="1">
    <citation type="journal article" date="2015" name="Nature">
        <title>Complex archaea that bridge the gap between prokaryotes and eukaryotes.</title>
        <authorList>
            <person name="Spang A."/>
            <person name="Saw J.H."/>
            <person name="Jorgensen S.L."/>
            <person name="Zaremba-Niedzwiedzka K."/>
            <person name="Martijn J."/>
            <person name="Lind A.E."/>
            <person name="van Eijk R."/>
            <person name="Schleper C."/>
            <person name="Guy L."/>
            <person name="Ettema T.J."/>
        </authorList>
    </citation>
    <scope>NUCLEOTIDE SEQUENCE</scope>
</reference>
<keyword evidence="1" id="KW-0472">Membrane</keyword>
<protein>
    <submittedName>
        <fullName evidence="2">Uncharacterized protein</fullName>
    </submittedName>
</protein>
<keyword evidence="1" id="KW-1133">Transmembrane helix</keyword>
<comment type="caution">
    <text evidence="2">The sequence shown here is derived from an EMBL/GenBank/DDBJ whole genome shotgun (WGS) entry which is preliminary data.</text>
</comment>
<evidence type="ECO:0000256" key="1">
    <source>
        <dbReference type="SAM" id="Phobius"/>
    </source>
</evidence>
<accession>A0A0F9QI11</accession>
<organism evidence="2">
    <name type="scientific">marine sediment metagenome</name>
    <dbReference type="NCBI Taxonomy" id="412755"/>
    <lineage>
        <taxon>unclassified sequences</taxon>
        <taxon>metagenomes</taxon>
        <taxon>ecological metagenomes</taxon>
    </lineage>
</organism>
<name>A0A0F9QI11_9ZZZZ</name>
<evidence type="ECO:0000313" key="2">
    <source>
        <dbReference type="EMBL" id="KKN43745.1"/>
    </source>
</evidence>
<keyword evidence="1" id="KW-0812">Transmembrane</keyword>
<sequence length="1370" mass="152759">MVGNVKKKNVLVIIFFLFLFASFTHAGIIDGGDFETGDPPDKWQAAVCGKVATPPINAAINRGGVGDWIRDGNGATNGSFAGLCSASTVAGQSGINDPPKFCLINNLTEIQECSANFTANAEPFPPETFIDVNFTTATDFGSDFNIMMAWADGTDRNFFSVRYLGDSSLSAGNIILLDITLCFAGGTNCNPSTVSPKGNFVSIDNVRVIGHTTVVTEPPEPIATDTSFEISAVVTDVNGTAIESAVVTFTALGDINTMAFSNGAYRLTFDTGLQTGNHAFTVTSSFEGFDLNTTGTLQVSPDLTTALIVTNIENTSINVDTNSVNVRHASFNKISTPFFTYQVENLLDEGFTVPYEATSDLLEAKTTSRTFTVFTSTSVGQPFQINDSLTFSINRLWNPTKEIYEHNFERTIDAFQTQQLKLDFKRPFIAFESLTEQNLFTIQGSILKVDIDNRSVDQISLNQYGRLQIKPTDEFATITSDDTPDVAYVVSFTASVDTGTIVINADDDSVTVDTVKRTHYLNVNGDFNITSETPITSQKLEIEFFVVSERGFFAEELEIFDEFGNDLPVQIDDTNTAVQVLEEGQRFSIDTAIYERGLFQNEDLDSIIIEAFVTDLDDVNRVLFKEIQIKQEDFENEVIIEINEVLEGIITTSTTLPTLTPLLIRVQACGKRVDVNATSEPVCFATQESQNLVLRQFPFSNDQLLIVLDIQEFFVGESPEGSIFLETNFPENIEYVVISVFQESGSVSNSDVNEFFFKDIDFSCIADFCSFGWRLNEWAFEEPVNYFVQATVKVRTQELDFESEFLNKILFLQAFTIDYKENFLNLYNLSRDARIYLDHENIPLILTLRDNLNLPSRDDLNVFFRVWDLGTTDFNGTGDAESTFEAVLFAWDVYEYDINSGSNKYAFVGRPRETGSALQDGHFYRFAAVVNDHTKKRTELDPITLSNGKATGGFDTDTNAFQQTNEVTIKIDNTVVLEVPLVDQNGWKALTCLDPQTRDAELQLRTDQLTSFLDAPTLSPFFPLSYVLKGGIRFASSVIGELFYKDCHVTWIDRGFYVDTIRVFVYNSYSDLTEQDPEFKQYMDFTISSDVIVLNDGKQAFNDLIQKSPSTCKTQFIDDSIGQALCALGTLGNGQTNELITAGGSIIDDIETFFAGTEDINKVATINPQTRYLKFQINNIKPKNVLDFQEVAEIDFSNVPDTKILRFLKRDNGLRIVNETSASIDIFQNGRKIKTIQLENNLYDRLVFDQFADANGFTLTPFEYFIRVDLCFNSGRNCLDPQILKFSEPVALKRPNKPLSVALGACFANFENFSECTLGFFSTPEVFIVSFGGVIIFLILIFIVVMIKSPEARSTVINVVRGRDRKGKGV</sequence>
<dbReference type="EMBL" id="LAZR01001492">
    <property type="protein sequence ID" value="KKN43745.1"/>
    <property type="molecule type" value="Genomic_DNA"/>
</dbReference>
<gene>
    <name evidence="2" type="ORF">LCGC14_0700270</name>
</gene>
<proteinExistence type="predicted"/>
<feature type="transmembrane region" description="Helical" evidence="1">
    <location>
        <begin position="1326"/>
        <end position="1347"/>
    </location>
</feature>